<feature type="compositionally biased region" description="Low complexity" evidence="7">
    <location>
        <begin position="8"/>
        <end position="21"/>
    </location>
</feature>
<feature type="transmembrane region" description="Helical" evidence="8">
    <location>
        <begin position="499"/>
        <end position="521"/>
    </location>
</feature>
<dbReference type="Gene3D" id="1.20.1250.20">
    <property type="entry name" value="MFS general substrate transporter like domains"/>
    <property type="match status" value="2"/>
</dbReference>
<feature type="transmembrane region" description="Helical" evidence="8">
    <location>
        <begin position="308"/>
        <end position="330"/>
    </location>
</feature>
<dbReference type="InterPro" id="IPR036259">
    <property type="entry name" value="MFS_trans_sf"/>
</dbReference>
<evidence type="ECO:0000256" key="6">
    <source>
        <dbReference type="ARBA" id="ARBA00023136"/>
    </source>
</evidence>
<evidence type="ECO:0000256" key="8">
    <source>
        <dbReference type="SAM" id="Phobius"/>
    </source>
</evidence>
<name>A0A1S8BFB4_9PEZI</name>
<feature type="region of interest" description="Disordered" evidence="7">
    <location>
        <begin position="535"/>
        <end position="607"/>
    </location>
</feature>
<feature type="transmembrane region" description="Helical" evidence="8">
    <location>
        <begin position="134"/>
        <end position="155"/>
    </location>
</feature>
<dbReference type="GO" id="GO:0005886">
    <property type="term" value="C:plasma membrane"/>
    <property type="evidence" value="ECO:0007669"/>
    <property type="project" value="TreeGrafter"/>
</dbReference>
<dbReference type="PANTHER" id="PTHR23501:SF78">
    <property type="entry name" value="MAJOR FACILITATOR SUPERFAMILY (MFS) PROFILE DOMAIN-CONTAINING PROTEIN-RELATED"/>
    <property type="match status" value="1"/>
</dbReference>
<feature type="transmembrane region" description="Helical" evidence="8">
    <location>
        <begin position="38"/>
        <end position="58"/>
    </location>
</feature>
<comment type="similarity">
    <text evidence="2">Belongs to the major facilitator superfamily.</text>
</comment>
<feature type="transmembrane region" description="Helical" evidence="8">
    <location>
        <begin position="267"/>
        <end position="287"/>
    </location>
</feature>
<protein>
    <submittedName>
        <fullName evidence="10">Putative transporter C3H1.06c</fullName>
    </submittedName>
</protein>
<evidence type="ECO:0000256" key="5">
    <source>
        <dbReference type="ARBA" id="ARBA00022989"/>
    </source>
</evidence>
<evidence type="ECO:0000313" key="11">
    <source>
        <dbReference type="Proteomes" id="UP000190776"/>
    </source>
</evidence>
<feature type="compositionally biased region" description="Basic and acidic residues" evidence="7">
    <location>
        <begin position="589"/>
        <end position="601"/>
    </location>
</feature>
<feature type="transmembrane region" description="Helical" evidence="8">
    <location>
        <begin position="108"/>
        <end position="128"/>
    </location>
</feature>
<feature type="domain" description="Major facilitator superfamily (MFS) profile" evidence="9">
    <location>
        <begin position="44"/>
        <end position="489"/>
    </location>
</feature>
<sequence>MDEENQQAGPSAAAAGPAGRPAKSELVDNQNFEGQFKFGRLVVILSALAFTLFVSFLDQTSVSTALPAIATDLNAFETISWIGTSFLIANTSFQLINGRLSDIFGRRTCLIICMVLLAVGDLMCGFAKSAVALYTFRGIAGIGAGGINSLVMIIFSDLTTLQQRGKYQGLMEVNIALGNGVGPLIGGAFSQSAAGWRWTFWFVVPVTVLAGIAVFLVIPQSPTSQGRMRDKVKMIDYPGMFLSLAGVIFLLIPISGGGTTYDWSSPLVISFLVIGAILIIAFIVVQARFARHPTMPFRLFERNSAKILFAHNFISGVVYYTDLYYLPLYYQVILDKSPLTSGVLILPLILGFSLASAAGGFAIARLGRCLPVIRTGYVLWTAGAGGRIAFGPGTGIATIAGCLVVEGVGLGLSMQPVMIALLSNTRKEDRAVVTGLRNFLRTVGGAVGLGIAAAIINNVLLQHLPAGLPRAAASQLSVLLDTLPVEQRGEVVAVYMRGLHVVFILGAPLMGACLVSSAFLTDVPLATAHDRYKNEGGGAAAGGGEGVEMVDRGGAGAGASEKRKQSDAGVIEAEAGEGPAGAPAVVAEGETKENGLVRPGREGNNSG</sequence>
<dbReference type="PROSITE" id="PS50850">
    <property type="entry name" value="MFS"/>
    <property type="match status" value="1"/>
</dbReference>
<proteinExistence type="inferred from homology"/>
<feature type="compositionally biased region" description="Gly residues" evidence="7">
    <location>
        <begin position="535"/>
        <end position="546"/>
    </location>
</feature>
<dbReference type="GO" id="GO:0012505">
    <property type="term" value="C:endomembrane system"/>
    <property type="evidence" value="ECO:0007669"/>
    <property type="project" value="UniProtKB-SubCell"/>
</dbReference>
<accession>A0A1S8BFB4</accession>
<evidence type="ECO:0000256" key="7">
    <source>
        <dbReference type="SAM" id="MobiDB-lite"/>
    </source>
</evidence>
<evidence type="ECO:0000256" key="4">
    <source>
        <dbReference type="ARBA" id="ARBA00022692"/>
    </source>
</evidence>
<comment type="caution">
    <text evidence="10">The sequence shown here is derived from an EMBL/GenBank/DDBJ whole genome shotgun (WGS) entry which is preliminary data.</text>
</comment>
<dbReference type="PRINTS" id="PR01036">
    <property type="entry name" value="TCRTETB"/>
</dbReference>
<dbReference type="InterPro" id="IPR011701">
    <property type="entry name" value="MFS"/>
</dbReference>
<feature type="transmembrane region" description="Helical" evidence="8">
    <location>
        <begin position="198"/>
        <end position="218"/>
    </location>
</feature>
<dbReference type="SUPFAM" id="SSF103473">
    <property type="entry name" value="MFS general substrate transporter"/>
    <property type="match status" value="1"/>
</dbReference>
<dbReference type="Pfam" id="PF07690">
    <property type="entry name" value="MFS_1"/>
    <property type="match status" value="1"/>
</dbReference>
<keyword evidence="5 8" id="KW-1133">Transmembrane helix</keyword>
<evidence type="ECO:0000259" key="9">
    <source>
        <dbReference type="PROSITE" id="PS50850"/>
    </source>
</evidence>
<dbReference type="FunFam" id="1.20.1720.10:FF:000013">
    <property type="entry name" value="Related to multidrug resistance proteins"/>
    <property type="match status" value="1"/>
</dbReference>
<keyword evidence="6 8" id="KW-0472">Membrane</keyword>
<evidence type="ECO:0000256" key="3">
    <source>
        <dbReference type="ARBA" id="ARBA00022448"/>
    </source>
</evidence>
<dbReference type="GO" id="GO:0046943">
    <property type="term" value="F:carboxylic acid transmembrane transporter activity"/>
    <property type="evidence" value="ECO:0007669"/>
    <property type="project" value="UniProtKB-ARBA"/>
</dbReference>
<feature type="transmembrane region" description="Helical" evidence="8">
    <location>
        <begin position="239"/>
        <end position="261"/>
    </location>
</feature>
<feature type="compositionally biased region" description="Low complexity" evidence="7">
    <location>
        <begin position="568"/>
        <end position="588"/>
    </location>
</feature>
<dbReference type="Proteomes" id="UP000190776">
    <property type="component" value="Unassembled WGS sequence"/>
</dbReference>
<feature type="region of interest" description="Disordered" evidence="7">
    <location>
        <begin position="1"/>
        <end position="22"/>
    </location>
</feature>
<keyword evidence="3" id="KW-0813">Transport</keyword>
<reference evidence="10 11" key="1">
    <citation type="submission" date="2017-01" db="EMBL/GenBank/DDBJ databases">
        <title>Draft genome sequence of Diplodia seriata F98.1, a fungal species involved in grapevine trunk diseases.</title>
        <authorList>
            <person name="Robert-Siegwald G."/>
            <person name="Vallet J."/>
            <person name="Abou-Mansour E."/>
            <person name="Xu J."/>
            <person name="Rey P."/>
            <person name="Bertsch C."/>
            <person name="Rego C."/>
            <person name="Larignon P."/>
            <person name="Fontaine F."/>
            <person name="Lebrun M.-H."/>
        </authorList>
    </citation>
    <scope>NUCLEOTIDE SEQUENCE [LARGE SCALE GENOMIC DNA]</scope>
    <source>
        <strain evidence="10 11">F98.1</strain>
    </source>
</reference>
<keyword evidence="4 8" id="KW-0812">Transmembrane</keyword>
<feature type="transmembrane region" description="Helical" evidence="8">
    <location>
        <begin position="443"/>
        <end position="461"/>
    </location>
</feature>
<feature type="transmembrane region" description="Helical" evidence="8">
    <location>
        <begin position="396"/>
        <end position="422"/>
    </location>
</feature>
<dbReference type="AlphaFoldDB" id="A0A1S8BFB4"/>
<evidence type="ECO:0000313" key="10">
    <source>
        <dbReference type="EMBL" id="OMP86190.1"/>
    </source>
</evidence>
<gene>
    <name evidence="10" type="ORF">BK809_0003359</name>
</gene>
<feature type="transmembrane region" description="Helical" evidence="8">
    <location>
        <begin position="342"/>
        <end position="364"/>
    </location>
</feature>
<evidence type="ECO:0000256" key="1">
    <source>
        <dbReference type="ARBA" id="ARBA00004127"/>
    </source>
</evidence>
<comment type="subcellular location">
    <subcellularLocation>
        <location evidence="1">Endomembrane system</location>
        <topology evidence="1">Multi-pass membrane protein</topology>
    </subcellularLocation>
</comment>
<evidence type="ECO:0000256" key="2">
    <source>
        <dbReference type="ARBA" id="ARBA00008335"/>
    </source>
</evidence>
<organism evidence="10 11">
    <name type="scientific">Diplodia seriata</name>
    <dbReference type="NCBI Taxonomy" id="420778"/>
    <lineage>
        <taxon>Eukaryota</taxon>
        <taxon>Fungi</taxon>
        <taxon>Dikarya</taxon>
        <taxon>Ascomycota</taxon>
        <taxon>Pezizomycotina</taxon>
        <taxon>Dothideomycetes</taxon>
        <taxon>Dothideomycetes incertae sedis</taxon>
        <taxon>Botryosphaeriales</taxon>
        <taxon>Botryosphaeriaceae</taxon>
        <taxon>Diplodia</taxon>
    </lineage>
</organism>
<dbReference type="EMBL" id="MSZU01000080">
    <property type="protein sequence ID" value="OMP86190.1"/>
    <property type="molecule type" value="Genomic_DNA"/>
</dbReference>
<dbReference type="InterPro" id="IPR020846">
    <property type="entry name" value="MFS_dom"/>
</dbReference>
<dbReference type="PANTHER" id="PTHR23501">
    <property type="entry name" value="MAJOR FACILITATOR SUPERFAMILY"/>
    <property type="match status" value="1"/>
</dbReference>
<dbReference type="OrthoDB" id="6770063at2759"/>